<dbReference type="OrthoDB" id="482433at2"/>
<name>A0A419V3W4_9BACL</name>
<dbReference type="Proteomes" id="UP000285120">
    <property type="component" value="Unassembled WGS sequence"/>
</dbReference>
<feature type="transmembrane region" description="Helical" evidence="1">
    <location>
        <begin position="151"/>
        <end position="172"/>
    </location>
</feature>
<reference evidence="2 3" key="1">
    <citation type="submission" date="2018-09" db="EMBL/GenBank/DDBJ databases">
        <title>Genomic Encyclopedia of Archaeal and Bacterial Type Strains, Phase II (KMG-II): from individual species to whole genera.</title>
        <authorList>
            <person name="Goeker M."/>
        </authorList>
    </citation>
    <scope>NUCLEOTIDE SEQUENCE [LARGE SCALE GENOMIC DNA]</scope>
    <source>
        <strain evidence="2 3">DSM 17008</strain>
    </source>
</reference>
<proteinExistence type="predicted"/>
<evidence type="ECO:0000313" key="2">
    <source>
        <dbReference type="EMBL" id="RKD73183.1"/>
    </source>
</evidence>
<keyword evidence="3" id="KW-1185">Reference proteome</keyword>
<gene>
    <name evidence="2" type="ORF">ATL39_2389</name>
</gene>
<feature type="transmembrane region" description="Helical" evidence="1">
    <location>
        <begin position="6"/>
        <end position="24"/>
    </location>
</feature>
<dbReference type="PANTHER" id="PTHR36009">
    <property type="match status" value="1"/>
</dbReference>
<sequence length="218" mass="24586">MSAKLGILLLWALAVVYLIFYAPAGEQYTMEQMQALFTFEQTSMNPLVIALFNSLGIWPLLFTAFLFTDPGRGRLKAWPFVLLSFGAGAFALMPYIALRKESTHLIKPGAVGKITESKVFAGLLVLLTGALIIFAVGSFQPGGLWEAFWSYHLVHTMVIDFLLFAVLAVYMIKKDAAKRKRTLTSKQWLLFSIPLLGTALYLLYRPGWKKSRYSYKKR</sequence>
<keyword evidence="1" id="KW-1133">Transmembrane helix</keyword>
<dbReference type="AlphaFoldDB" id="A0A419V3W4"/>
<evidence type="ECO:0008006" key="4">
    <source>
        <dbReference type="Google" id="ProtNLM"/>
    </source>
</evidence>
<comment type="caution">
    <text evidence="2">The sequence shown here is derived from an EMBL/GenBank/DDBJ whole genome shotgun (WGS) entry which is preliminary data.</text>
</comment>
<evidence type="ECO:0000313" key="3">
    <source>
        <dbReference type="Proteomes" id="UP000285120"/>
    </source>
</evidence>
<feature type="transmembrane region" description="Helical" evidence="1">
    <location>
        <begin position="45"/>
        <end position="65"/>
    </location>
</feature>
<keyword evidence="1" id="KW-0472">Membrane</keyword>
<keyword evidence="1" id="KW-0812">Transmembrane</keyword>
<feature type="transmembrane region" description="Helical" evidence="1">
    <location>
        <begin position="77"/>
        <end position="98"/>
    </location>
</feature>
<organism evidence="2 3">
    <name type="scientific">Sinobaca qinghaiensis</name>
    <dbReference type="NCBI Taxonomy" id="342944"/>
    <lineage>
        <taxon>Bacteria</taxon>
        <taxon>Bacillati</taxon>
        <taxon>Bacillota</taxon>
        <taxon>Bacilli</taxon>
        <taxon>Bacillales</taxon>
        <taxon>Sporolactobacillaceae</taxon>
        <taxon>Sinobaca</taxon>
    </lineage>
</organism>
<dbReference type="RefSeq" id="WP_120193556.1">
    <property type="nucleotide sequence ID" value="NZ_RAPK01000009.1"/>
</dbReference>
<feature type="transmembrane region" description="Helical" evidence="1">
    <location>
        <begin position="119"/>
        <end position="139"/>
    </location>
</feature>
<protein>
    <recommendedName>
        <fullName evidence="4">DUF2834 domain-containing protein</fullName>
    </recommendedName>
</protein>
<feature type="transmembrane region" description="Helical" evidence="1">
    <location>
        <begin position="188"/>
        <end position="204"/>
    </location>
</feature>
<dbReference type="EMBL" id="RAPK01000009">
    <property type="protein sequence ID" value="RKD73183.1"/>
    <property type="molecule type" value="Genomic_DNA"/>
</dbReference>
<dbReference type="PANTHER" id="PTHR36009:SF3">
    <property type="entry name" value="TRANSMEMBRANE PROTEIN"/>
    <property type="match status" value="1"/>
</dbReference>
<evidence type="ECO:0000256" key="1">
    <source>
        <dbReference type="SAM" id="Phobius"/>
    </source>
</evidence>
<accession>A0A419V3W4</accession>